<comment type="similarity">
    <text evidence="3">Belongs to the glycosyl hydrolase 13 family. GlgB subfamily.</text>
</comment>
<name>A0A9W8A0T7_9FUNG</name>
<dbReference type="PANTHER" id="PTHR43651:SF3">
    <property type="entry name" value="1,4-ALPHA-GLUCAN-BRANCHING ENZYME"/>
    <property type="match status" value="1"/>
</dbReference>
<dbReference type="AlphaFoldDB" id="A0A9W8A0T7"/>
<evidence type="ECO:0000256" key="4">
    <source>
        <dbReference type="ARBA" id="ARBA00012541"/>
    </source>
</evidence>
<dbReference type="EMBL" id="JANBPU010000045">
    <property type="protein sequence ID" value="KAJ1918438.1"/>
    <property type="molecule type" value="Genomic_DNA"/>
</dbReference>
<dbReference type="GO" id="GO:0003844">
    <property type="term" value="F:1,4-alpha-glucan branching enzyme activity"/>
    <property type="evidence" value="ECO:0007669"/>
    <property type="project" value="UniProtKB-EC"/>
</dbReference>
<proteinExistence type="inferred from homology"/>
<evidence type="ECO:0000256" key="2">
    <source>
        <dbReference type="ARBA" id="ARBA00004964"/>
    </source>
</evidence>
<comment type="pathway">
    <text evidence="2">Glycan biosynthesis; glycogen biosynthesis.</text>
</comment>
<dbReference type="InterPro" id="IPR014756">
    <property type="entry name" value="Ig_E-set"/>
</dbReference>
<protein>
    <recommendedName>
        <fullName evidence="5">1,4-alpha-glucan-branching enzyme</fullName>
        <ecNumber evidence="4">2.4.1.18</ecNumber>
    </recommendedName>
    <alternativeName>
        <fullName evidence="9">Glycogen-branching enzyme</fullName>
    </alternativeName>
</protein>
<organism evidence="14 15">
    <name type="scientific">Mycoemilia scoparia</name>
    <dbReference type="NCBI Taxonomy" id="417184"/>
    <lineage>
        <taxon>Eukaryota</taxon>
        <taxon>Fungi</taxon>
        <taxon>Fungi incertae sedis</taxon>
        <taxon>Zoopagomycota</taxon>
        <taxon>Kickxellomycotina</taxon>
        <taxon>Kickxellomycetes</taxon>
        <taxon>Kickxellales</taxon>
        <taxon>Kickxellaceae</taxon>
        <taxon>Mycoemilia</taxon>
    </lineage>
</organism>
<dbReference type="InterPro" id="IPR037439">
    <property type="entry name" value="Branching_enzy"/>
</dbReference>
<evidence type="ECO:0000256" key="7">
    <source>
        <dbReference type="ARBA" id="ARBA00022679"/>
    </source>
</evidence>
<gene>
    <name evidence="14" type="primary">GLC3</name>
    <name evidence="14" type="ORF">H4219_002593</name>
</gene>
<evidence type="ECO:0000313" key="14">
    <source>
        <dbReference type="EMBL" id="KAJ1918438.1"/>
    </source>
</evidence>
<dbReference type="PIRSF" id="PIRSF000463">
    <property type="entry name" value="GlgB"/>
    <property type="match status" value="1"/>
</dbReference>
<evidence type="ECO:0000256" key="8">
    <source>
        <dbReference type="ARBA" id="ARBA00023056"/>
    </source>
</evidence>
<dbReference type="Pfam" id="PF02922">
    <property type="entry name" value="CBM_48"/>
    <property type="match status" value="1"/>
</dbReference>
<dbReference type="EC" id="2.4.1.18" evidence="4"/>
<dbReference type="CDD" id="cd11321">
    <property type="entry name" value="AmyAc_bac_euk_BE"/>
    <property type="match status" value="1"/>
</dbReference>
<dbReference type="GO" id="GO:0043169">
    <property type="term" value="F:cation binding"/>
    <property type="evidence" value="ECO:0007669"/>
    <property type="project" value="InterPro"/>
</dbReference>
<dbReference type="Proteomes" id="UP001150538">
    <property type="component" value="Unassembled WGS sequence"/>
</dbReference>
<dbReference type="InterPro" id="IPR013783">
    <property type="entry name" value="Ig-like_fold"/>
</dbReference>
<evidence type="ECO:0000256" key="9">
    <source>
        <dbReference type="ARBA" id="ARBA00031979"/>
    </source>
</evidence>
<dbReference type="GO" id="GO:0005737">
    <property type="term" value="C:cytoplasm"/>
    <property type="evidence" value="ECO:0007669"/>
    <property type="project" value="TreeGrafter"/>
</dbReference>
<evidence type="ECO:0000256" key="5">
    <source>
        <dbReference type="ARBA" id="ARBA00020932"/>
    </source>
</evidence>
<reference evidence="14" key="1">
    <citation type="submission" date="2022-07" db="EMBL/GenBank/DDBJ databases">
        <title>Phylogenomic reconstructions and comparative analyses of Kickxellomycotina fungi.</title>
        <authorList>
            <person name="Reynolds N.K."/>
            <person name="Stajich J.E."/>
            <person name="Barry K."/>
            <person name="Grigoriev I.V."/>
            <person name="Crous P."/>
            <person name="Smith M.E."/>
        </authorList>
    </citation>
    <scope>NUCLEOTIDE SEQUENCE</scope>
    <source>
        <strain evidence="14">NBRC 100468</strain>
    </source>
</reference>
<dbReference type="OrthoDB" id="196493at2759"/>
<dbReference type="SUPFAM" id="SSF51445">
    <property type="entry name" value="(Trans)glycosidases"/>
    <property type="match status" value="1"/>
</dbReference>
<dbReference type="Pfam" id="PF02806">
    <property type="entry name" value="Alpha-amylase_C"/>
    <property type="match status" value="1"/>
</dbReference>
<dbReference type="SMART" id="SM00642">
    <property type="entry name" value="Aamy"/>
    <property type="match status" value="1"/>
</dbReference>
<dbReference type="PANTHER" id="PTHR43651">
    <property type="entry name" value="1,4-ALPHA-GLUCAN-BRANCHING ENZYME"/>
    <property type="match status" value="1"/>
</dbReference>
<comment type="caution">
    <text evidence="14">The sequence shown here is derived from an EMBL/GenBank/DDBJ whole genome shotgun (WGS) entry which is preliminary data.</text>
</comment>
<evidence type="ECO:0000256" key="3">
    <source>
        <dbReference type="ARBA" id="ARBA00009000"/>
    </source>
</evidence>
<dbReference type="SUPFAM" id="SSF51011">
    <property type="entry name" value="Glycosyl hydrolase domain"/>
    <property type="match status" value="1"/>
</dbReference>
<feature type="domain" description="Glycosyl hydrolase family 13 catalytic" evidence="13">
    <location>
        <begin position="202"/>
        <end position="595"/>
    </location>
</feature>
<dbReference type="Gene3D" id="2.60.40.1180">
    <property type="entry name" value="Golgi alpha-mannosidase II"/>
    <property type="match status" value="1"/>
</dbReference>
<feature type="active site" description="Nucleophile" evidence="11">
    <location>
        <position position="376"/>
    </location>
</feature>
<evidence type="ECO:0000256" key="11">
    <source>
        <dbReference type="PIRSR" id="PIRSR000463-1"/>
    </source>
</evidence>
<sequence>MPKHKPTSPVAAINGATLVLAQQGHKKKGNFERSPTPPTSELDDADGTTVFKDDPYLEPHRGYFKNRFNSFRKWVKHIDQHEGGLDKFSRAYERFGLVPNEDGITYREWAPGVKEASLVGDFNNWDVTANPMTKDQFGVWTCHVPNKPDGSPGIKHGSKVKITMVTPSGERIYRLSAWSQYVVQDLSVSPIYDAVFYNPPQPYVFKNKKPIPPKDLRIYEAHVGISTPEGRVGTFNEFTRDVLPRIKDLGYNTVQLMAIMEHPYYASFGYQVTSFFAPSSRYGPPDDLKRLIDEAHGMGLVVFLDVVHSHSCNNVEDGLNMFDGTDSCYFHEGGRGRHDLWNSRLFNYQSHEVTRYLLSNLRYWIEVYGFDGFRFDGVTSMMYKHHGIAYGFSGDYNEYFTGNTDEEAVAYLMLANYMCHKLYPGFVTIAEDVSGMPSLCCPAEDGGVGFDYRLSMAIPDMWIKLLKEKSDDDWDLSHISFQLTNRRWQERTITYCESHDQALVGDKTLAFWLMDKEMYTNMSDLTDRTPIIDRGIALHKMIRLVTIGLGGEGYLNFEGNEFGHPEWLDFPREGNGNSFHYARRQFNLIDDDLLRYKYLYRFDKAMQHLEDKFHWLSSPQDQYVSLKNEGDKVLVFEKGNLLWLFNFHHTNSYTDYKVGTEWSGKYTVALDSDDKHFGGHGRIDNSTQFFTKDEPWNNRAHSLLVYLPSRTALVLKHD</sequence>
<dbReference type="FunFam" id="2.60.40.10:FF:000250">
    <property type="entry name" value="1,4-alpha-glucan-branching enzyme, chloroplastic/amyloplastic"/>
    <property type="match status" value="1"/>
</dbReference>
<accession>A0A9W8A0T7</accession>
<comment type="function">
    <text evidence="10">Glycogen-branching enzyme participates in the glycogen biosynthetic process along with glycogenin and glycogen synthase. Generates alpha-1,6-glucosidic branches from alpha-1,4-linked glucose chains, to increase solubility of the glycogen polymer.</text>
</comment>
<keyword evidence="7 14" id="KW-0808">Transferase</keyword>
<dbReference type="InterPro" id="IPR006047">
    <property type="entry name" value="GH13_cat_dom"/>
</dbReference>
<evidence type="ECO:0000256" key="6">
    <source>
        <dbReference type="ARBA" id="ARBA00022676"/>
    </source>
</evidence>
<evidence type="ECO:0000313" key="15">
    <source>
        <dbReference type="Proteomes" id="UP001150538"/>
    </source>
</evidence>
<dbReference type="Gene3D" id="2.60.40.10">
    <property type="entry name" value="Immunoglobulins"/>
    <property type="match status" value="1"/>
</dbReference>
<dbReference type="GO" id="GO:0004553">
    <property type="term" value="F:hydrolase activity, hydrolyzing O-glycosyl compounds"/>
    <property type="evidence" value="ECO:0007669"/>
    <property type="project" value="InterPro"/>
</dbReference>
<dbReference type="SUPFAM" id="SSF81296">
    <property type="entry name" value="E set domains"/>
    <property type="match status" value="1"/>
</dbReference>
<keyword evidence="8" id="KW-0320">Glycogen biosynthesis</keyword>
<dbReference type="FunFam" id="3.20.20.80:FF:000001">
    <property type="entry name" value="1,4-alpha-glucan branching enzyme"/>
    <property type="match status" value="1"/>
</dbReference>
<evidence type="ECO:0000256" key="12">
    <source>
        <dbReference type="SAM" id="MobiDB-lite"/>
    </source>
</evidence>
<dbReference type="InterPro" id="IPR013780">
    <property type="entry name" value="Glyco_hydro_b"/>
</dbReference>
<dbReference type="GO" id="GO:0005978">
    <property type="term" value="P:glycogen biosynthetic process"/>
    <property type="evidence" value="ECO:0007669"/>
    <property type="project" value="UniProtKB-KW"/>
</dbReference>
<dbReference type="Pfam" id="PF00128">
    <property type="entry name" value="Alpha-amylase"/>
    <property type="match status" value="1"/>
</dbReference>
<feature type="active site" description="Proton donor" evidence="11">
    <location>
        <position position="431"/>
    </location>
</feature>
<dbReference type="FunFam" id="2.60.40.1180:FF:000003">
    <property type="entry name" value="1,4-alpha-glucan-branching enzyme, chloroplastic/amyloplastic"/>
    <property type="match status" value="1"/>
</dbReference>
<evidence type="ECO:0000259" key="13">
    <source>
        <dbReference type="SMART" id="SM00642"/>
    </source>
</evidence>
<evidence type="ECO:0000256" key="1">
    <source>
        <dbReference type="ARBA" id="ARBA00000826"/>
    </source>
</evidence>
<feature type="region of interest" description="Disordered" evidence="12">
    <location>
        <begin position="22"/>
        <end position="48"/>
    </location>
</feature>
<comment type="catalytic activity">
    <reaction evidence="1">
        <text>Transfers a segment of a (1-&gt;4)-alpha-D-glucan chain to a primary hydroxy group in a similar glucan chain.</text>
        <dbReference type="EC" id="2.4.1.18"/>
    </reaction>
</comment>
<dbReference type="InterPro" id="IPR004193">
    <property type="entry name" value="Glyco_hydro_13_N"/>
</dbReference>
<dbReference type="InterPro" id="IPR017853">
    <property type="entry name" value="GH"/>
</dbReference>
<keyword evidence="15" id="KW-1185">Reference proteome</keyword>
<keyword evidence="6 14" id="KW-0328">Glycosyltransferase</keyword>
<dbReference type="InterPro" id="IPR006048">
    <property type="entry name" value="A-amylase/branching_C"/>
</dbReference>
<dbReference type="Gene3D" id="3.20.20.80">
    <property type="entry name" value="Glycosidases"/>
    <property type="match status" value="1"/>
</dbReference>
<evidence type="ECO:0000256" key="10">
    <source>
        <dbReference type="ARBA" id="ARBA00049618"/>
    </source>
</evidence>
<dbReference type="CDD" id="cd02854">
    <property type="entry name" value="E_set_GBE_euk_N"/>
    <property type="match status" value="1"/>
</dbReference>